<keyword evidence="1" id="KW-0862">Zinc</keyword>
<keyword evidence="6" id="KW-1185">Reference proteome</keyword>
<dbReference type="AlphaFoldDB" id="A0AAD1X6V1"/>
<reference evidence="5" key="1">
    <citation type="submission" date="2023-07" db="EMBL/GenBank/DDBJ databases">
        <authorList>
            <consortium name="AG Swart"/>
            <person name="Singh M."/>
            <person name="Singh A."/>
            <person name="Seah K."/>
            <person name="Emmerich C."/>
        </authorList>
    </citation>
    <scope>NUCLEOTIDE SEQUENCE</scope>
    <source>
        <strain evidence="5">DP1</strain>
    </source>
</reference>
<keyword evidence="2" id="KW-0175">Coiled coil</keyword>
<dbReference type="EMBL" id="CAMPGE010002191">
    <property type="protein sequence ID" value="CAI2360992.1"/>
    <property type="molecule type" value="Genomic_DNA"/>
</dbReference>
<dbReference type="SUPFAM" id="SSF57850">
    <property type="entry name" value="RING/U-box"/>
    <property type="match status" value="1"/>
</dbReference>
<dbReference type="Gene3D" id="3.30.40.10">
    <property type="entry name" value="Zinc/RING finger domain, C3HC4 (zinc finger)"/>
    <property type="match status" value="1"/>
</dbReference>
<feature type="region of interest" description="Disordered" evidence="3">
    <location>
        <begin position="1"/>
        <end position="29"/>
    </location>
</feature>
<protein>
    <recommendedName>
        <fullName evidence="4">RING-type domain-containing protein</fullName>
    </recommendedName>
</protein>
<gene>
    <name evidence="5" type="ORF">ECRASSUSDP1_LOCUS2301</name>
</gene>
<keyword evidence="1" id="KW-0479">Metal-binding</keyword>
<organism evidence="5 6">
    <name type="scientific">Euplotes crassus</name>
    <dbReference type="NCBI Taxonomy" id="5936"/>
    <lineage>
        <taxon>Eukaryota</taxon>
        <taxon>Sar</taxon>
        <taxon>Alveolata</taxon>
        <taxon>Ciliophora</taxon>
        <taxon>Intramacronucleata</taxon>
        <taxon>Spirotrichea</taxon>
        <taxon>Hypotrichia</taxon>
        <taxon>Euplotida</taxon>
        <taxon>Euplotidae</taxon>
        <taxon>Moneuplotes</taxon>
    </lineage>
</organism>
<evidence type="ECO:0000313" key="6">
    <source>
        <dbReference type="Proteomes" id="UP001295684"/>
    </source>
</evidence>
<sequence>MISTNQNSDSKEVYGGEDYDDVPNIDANPSHKIAFQNKLNTSAPIRGSTGHLRALSSYNKKKSDALELPMIKNPNKETMVTLDLEKKLKKLQNLSQNDKEMIEIQRKKLAQQKFEIEKLLKKIEALKHCKDCLHPTEKGECAVPTGDCEVIRNENRELTISSDTYQEEFERAVNNNKDLENNLSQITHESKVKTEEIKKIKKHYEDKLKDVTASNNKLSESYHNYRDNIAKKDEQINHLKDQILRVQTELEKSHGNASGGGLVKEIKNENDTLRNDIKILRKQLMKIQEEYETKVKKVEREAEKAQKAAASIDEKEVENLRVQYDNLQIKFIDVEKAAEEGYQEIQNLKKDLKDAKNTISERNNSLSEKENLILSLKKQLEELNVDYETLKSSNFSKSSESEVQLKNLSEMNSKLELKISELEKVKLMKDKKLKESNQAYEELDTKMKSKMEFLHNDISKIKKESREQIEQLMKEVEVSKKIGSKLTDAKDQISELERVNKGLNTEKESLEEKVKNFIAKNKDILSILQKITKCYEPMNSNLSCLSCLEVLERPLMLICGHSICMNCFNSHSDPKSKDSIVFCEECKIETKNKELMESKVIETLASKFKQSQKLITEGIGLMK</sequence>
<dbReference type="InterPro" id="IPR013083">
    <property type="entry name" value="Znf_RING/FYVE/PHD"/>
</dbReference>
<dbReference type="Proteomes" id="UP001295684">
    <property type="component" value="Unassembled WGS sequence"/>
</dbReference>
<keyword evidence="1" id="KW-0863">Zinc-finger</keyword>
<evidence type="ECO:0000313" key="5">
    <source>
        <dbReference type="EMBL" id="CAI2360992.1"/>
    </source>
</evidence>
<evidence type="ECO:0000256" key="2">
    <source>
        <dbReference type="SAM" id="Coils"/>
    </source>
</evidence>
<evidence type="ECO:0000256" key="3">
    <source>
        <dbReference type="SAM" id="MobiDB-lite"/>
    </source>
</evidence>
<dbReference type="PROSITE" id="PS50089">
    <property type="entry name" value="ZF_RING_2"/>
    <property type="match status" value="1"/>
</dbReference>
<comment type="caution">
    <text evidence="5">The sequence shown here is derived from an EMBL/GenBank/DDBJ whole genome shotgun (WGS) entry which is preliminary data.</text>
</comment>
<feature type="coiled-coil region" evidence="2">
    <location>
        <begin position="162"/>
        <end position="425"/>
    </location>
</feature>
<feature type="coiled-coil region" evidence="2">
    <location>
        <begin position="455"/>
        <end position="520"/>
    </location>
</feature>
<accession>A0AAD1X6V1</accession>
<proteinExistence type="predicted"/>
<evidence type="ECO:0000259" key="4">
    <source>
        <dbReference type="PROSITE" id="PS50089"/>
    </source>
</evidence>
<dbReference type="GO" id="GO:0008270">
    <property type="term" value="F:zinc ion binding"/>
    <property type="evidence" value="ECO:0007669"/>
    <property type="project" value="UniProtKB-KW"/>
</dbReference>
<dbReference type="InterPro" id="IPR001841">
    <property type="entry name" value="Znf_RING"/>
</dbReference>
<name>A0AAD1X6V1_EUPCR</name>
<evidence type="ECO:0000256" key="1">
    <source>
        <dbReference type="PROSITE-ProRule" id="PRU00175"/>
    </source>
</evidence>
<feature type="domain" description="RING-type" evidence="4">
    <location>
        <begin position="544"/>
        <end position="587"/>
    </location>
</feature>